<feature type="signal peptide" evidence="7">
    <location>
        <begin position="1"/>
        <end position="17"/>
    </location>
</feature>
<keyword evidence="6" id="KW-0378">Hydrolase</keyword>
<dbReference type="OrthoDB" id="1334205at2759"/>
<dbReference type="InterPro" id="IPR000519">
    <property type="entry name" value="P_trefoil_dom"/>
</dbReference>
<keyword evidence="10" id="KW-1185">Reference proteome</keyword>
<evidence type="ECO:0000259" key="8">
    <source>
        <dbReference type="PROSITE" id="PS51448"/>
    </source>
</evidence>
<evidence type="ECO:0000313" key="9">
    <source>
        <dbReference type="EMBL" id="KHN82743.1"/>
    </source>
</evidence>
<reference evidence="9 10" key="1">
    <citation type="submission" date="2014-11" db="EMBL/GenBank/DDBJ databases">
        <title>Genetic blueprint of the zoonotic pathogen Toxocara canis.</title>
        <authorList>
            <person name="Zhu X.-Q."/>
            <person name="Korhonen P.K."/>
            <person name="Cai H."/>
            <person name="Young N.D."/>
            <person name="Nejsum P."/>
            <person name="von Samson-Himmelstjerna G."/>
            <person name="Boag P.R."/>
            <person name="Tan P."/>
            <person name="Li Q."/>
            <person name="Min J."/>
            <person name="Yang Y."/>
            <person name="Wang X."/>
            <person name="Fang X."/>
            <person name="Hall R.S."/>
            <person name="Hofmann A."/>
            <person name="Sternberg P.W."/>
            <person name="Jex A.R."/>
            <person name="Gasser R.B."/>
        </authorList>
    </citation>
    <scope>NUCLEOTIDE SEQUENCE [LARGE SCALE GENOMIC DNA]</scope>
    <source>
        <strain evidence="9">PN_DK_2014</strain>
    </source>
</reference>
<gene>
    <name evidence="9" type="primary">MGAM</name>
    <name evidence="9" type="ORF">Tcan_17448</name>
</gene>
<dbReference type="GO" id="GO:0005975">
    <property type="term" value="P:carbohydrate metabolic process"/>
    <property type="evidence" value="ECO:0007669"/>
    <property type="project" value="InterPro"/>
</dbReference>
<dbReference type="EMBL" id="JPKZ01001310">
    <property type="protein sequence ID" value="KHN82743.1"/>
    <property type="molecule type" value="Genomic_DNA"/>
</dbReference>
<comment type="caution">
    <text evidence="9">The sequence shown here is derived from an EMBL/GenBank/DDBJ whole genome shotgun (WGS) entry which is preliminary data.</text>
</comment>
<evidence type="ECO:0000256" key="7">
    <source>
        <dbReference type="SAM" id="SignalP"/>
    </source>
</evidence>
<dbReference type="Proteomes" id="UP000031036">
    <property type="component" value="Unassembled WGS sequence"/>
</dbReference>
<keyword evidence="4" id="KW-1015">Disulfide bond</keyword>
<dbReference type="Gene3D" id="3.20.20.80">
    <property type="entry name" value="Glycosidases"/>
    <property type="match status" value="1"/>
</dbReference>
<dbReference type="Gene3D" id="2.60.40.1760">
    <property type="entry name" value="glycosyl hydrolase (family 31)"/>
    <property type="match status" value="1"/>
</dbReference>
<dbReference type="InterPro" id="IPR025887">
    <property type="entry name" value="Glyco_hydro_31_N_dom"/>
</dbReference>
<dbReference type="Gene3D" id="4.10.110.10">
    <property type="entry name" value="Spasmolytic Protein, domain 1"/>
    <property type="match status" value="2"/>
</dbReference>
<name>A0A0B2VMG6_TOXCA</name>
<protein>
    <submittedName>
        <fullName evidence="9">Maltase-glucoamylase, intestinal</fullName>
    </submittedName>
</protein>
<dbReference type="Pfam" id="PF01055">
    <property type="entry name" value="Glyco_hydro_31_2nd"/>
    <property type="match status" value="1"/>
</dbReference>
<dbReference type="SUPFAM" id="SSF57492">
    <property type="entry name" value="Trefoil"/>
    <property type="match status" value="1"/>
</dbReference>
<evidence type="ECO:0000256" key="4">
    <source>
        <dbReference type="ARBA" id="ARBA00023157"/>
    </source>
</evidence>
<dbReference type="OMA" id="IDGFWND"/>
<dbReference type="PROSITE" id="PS51448">
    <property type="entry name" value="P_TREFOIL_2"/>
    <property type="match status" value="1"/>
</dbReference>
<accession>A0A0B2VMG6</accession>
<keyword evidence="3" id="KW-0472">Membrane</keyword>
<dbReference type="SUPFAM" id="SSF74650">
    <property type="entry name" value="Galactose mutarotase-like"/>
    <property type="match status" value="1"/>
</dbReference>
<keyword evidence="6" id="KW-0326">Glycosidase</keyword>
<evidence type="ECO:0000256" key="5">
    <source>
        <dbReference type="PROSITE-ProRule" id="PRU00779"/>
    </source>
</evidence>
<dbReference type="STRING" id="6265.A0A0B2VMG6"/>
<evidence type="ECO:0000256" key="2">
    <source>
        <dbReference type="ARBA" id="ARBA00007806"/>
    </source>
</evidence>
<dbReference type="InterPro" id="IPR000322">
    <property type="entry name" value="Glyco_hydro_31_TIM"/>
</dbReference>
<dbReference type="GO" id="GO:0004558">
    <property type="term" value="F:alpha-1,4-glucosidase activity"/>
    <property type="evidence" value="ECO:0007669"/>
    <property type="project" value="TreeGrafter"/>
</dbReference>
<dbReference type="Pfam" id="PF21365">
    <property type="entry name" value="Glyco_hydro_31_3rd"/>
    <property type="match status" value="1"/>
</dbReference>
<dbReference type="CDD" id="cd00111">
    <property type="entry name" value="Trefoil"/>
    <property type="match status" value="2"/>
</dbReference>
<dbReference type="GO" id="GO:0016020">
    <property type="term" value="C:membrane"/>
    <property type="evidence" value="ECO:0007669"/>
    <property type="project" value="UniProtKB-SubCell"/>
</dbReference>
<dbReference type="Gene3D" id="2.60.40.1180">
    <property type="entry name" value="Golgi alpha-mannosidase II"/>
    <property type="match status" value="1"/>
</dbReference>
<dbReference type="PANTHER" id="PTHR22762:SF94">
    <property type="entry name" value="P-TYPE DOMAIN-CONTAINING PROTEIN"/>
    <property type="match status" value="1"/>
</dbReference>
<feature type="domain" description="P-type" evidence="8">
    <location>
        <begin position="58"/>
        <end position="104"/>
    </location>
</feature>
<organism evidence="9 10">
    <name type="scientific">Toxocara canis</name>
    <name type="common">Canine roundworm</name>
    <dbReference type="NCBI Taxonomy" id="6265"/>
    <lineage>
        <taxon>Eukaryota</taxon>
        <taxon>Metazoa</taxon>
        <taxon>Ecdysozoa</taxon>
        <taxon>Nematoda</taxon>
        <taxon>Chromadorea</taxon>
        <taxon>Rhabditida</taxon>
        <taxon>Spirurina</taxon>
        <taxon>Ascaridomorpha</taxon>
        <taxon>Ascaridoidea</taxon>
        <taxon>Toxocaridae</taxon>
        <taxon>Toxocara</taxon>
    </lineage>
</organism>
<dbReference type="SUPFAM" id="SSF51445">
    <property type="entry name" value="(Trans)glycosidases"/>
    <property type="match status" value="1"/>
</dbReference>
<dbReference type="InterPro" id="IPR013780">
    <property type="entry name" value="Glyco_hydro_b"/>
</dbReference>
<evidence type="ECO:0000256" key="1">
    <source>
        <dbReference type="ARBA" id="ARBA00004370"/>
    </source>
</evidence>
<dbReference type="PANTHER" id="PTHR22762">
    <property type="entry name" value="ALPHA-GLUCOSIDASE"/>
    <property type="match status" value="1"/>
</dbReference>
<keyword evidence="7" id="KW-0732">Signal</keyword>
<dbReference type="Pfam" id="PF13802">
    <property type="entry name" value="Gal_mutarotas_2"/>
    <property type="match status" value="1"/>
</dbReference>
<dbReference type="SUPFAM" id="SSF51011">
    <property type="entry name" value="Glycosyl hydrolase domain"/>
    <property type="match status" value="1"/>
</dbReference>
<proteinExistence type="inferred from homology"/>
<comment type="subcellular location">
    <subcellularLocation>
        <location evidence="1">Membrane</location>
    </subcellularLocation>
</comment>
<dbReference type="SMART" id="SM00018">
    <property type="entry name" value="PD"/>
    <property type="match status" value="2"/>
</dbReference>
<dbReference type="Pfam" id="PF00088">
    <property type="entry name" value="Trefoil"/>
    <property type="match status" value="2"/>
</dbReference>
<comment type="caution">
    <text evidence="5">Lacks conserved residue(s) required for the propagation of feature annotation.</text>
</comment>
<dbReference type="AlphaFoldDB" id="A0A0B2VMG6"/>
<comment type="similarity">
    <text evidence="2 6">Belongs to the glycosyl hydrolase 31 family.</text>
</comment>
<evidence type="ECO:0000313" key="10">
    <source>
        <dbReference type="Proteomes" id="UP000031036"/>
    </source>
</evidence>
<dbReference type="CDD" id="cd14752">
    <property type="entry name" value="GH31_N"/>
    <property type="match status" value="1"/>
</dbReference>
<dbReference type="InterPro" id="IPR011013">
    <property type="entry name" value="Gal_mutarotase_sf_dom"/>
</dbReference>
<feature type="chain" id="PRO_5002080218" evidence="7">
    <location>
        <begin position="18"/>
        <end position="813"/>
    </location>
</feature>
<dbReference type="GO" id="GO:0030246">
    <property type="term" value="F:carbohydrate binding"/>
    <property type="evidence" value="ECO:0007669"/>
    <property type="project" value="InterPro"/>
</dbReference>
<evidence type="ECO:0000256" key="3">
    <source>
        <dbReference type="ARBA" id="ARBA00023136"/>
    </source>
</evidence>
<dbReference type="InterPro" id="IPR044913">
    <property type="entry name" value="P_trefoil_dom_sf"/>
</dbReference>
<sequence length="813" mass="91966">MLLSVVYIQFVWVVIESQSEPSARIDCHPEPYPDETVCLSRGCIWDAQKPTFVWVVIESQSEPSARIDCHPEPYPDETVCLSRGCIWDAQKPTVTGEPSCYFYNTTGYILSTDGAVLTAATNSKNPFYPNISPIKFHYNCTGQTLNVKIYASGRYEPPIDFPRKGSLSNDEFLITTGATGPHGTFAFIVTRKSTNIKIWDTSIGGLLFSDQYIQIATYLPTKNIYGFGEHIHKSLKHNMDRYTTWPMYAHGVAPDSYAGLSTRNLYGVHPFYMAVEEDGNAHGVLILNSNVQEVTLGPGPHLVYRTLGGNLDIYFFPGPTPEEVVQQYLAFIGTPFMPAYWAFGYQLGRRGYTDLADMMDKVNVTVKGGIPLEIVVADIEYMEDNKVFTLGWKELPVYANHLHQLGIHLSIVVNPQVQVNYSTFQRAMDMKARFVEWPEARLVDGLNKLYPLTNGTLLMLSNAWPSNNTATVDFMDPSGNTEKWWTNEFKLFHQQVAFDSVWLDMNEPTNFFVEPAFGVNSLVNWNHLRCPINGADGKYDNPRYATWASYIYEEELFTHTLCSLGKVAAGKYNLYDTHNLYGLRMTTYMHEVHDKILKTRGAVISRSTFPSAGRYSGHFLGQNSALWEDLQTSIIGIIEFNIFGIPFVGADICGYSANSNEELCIRWHQLGAFYPLSRNYNGPYNKPHHPTYSTRVGSAAKRSLLFKYHYLPYLYTLFYLANRNGGTVIRPLFFEFPTDVSTYDISYQFMWGSGMLVAPVVSKGRKTVDAYFPPSATWYSLREKDYGTAMNKTSSNVKLYAGWDEVAPVFARG</sequence>
<dbReference type="InterPro" id="IPR048395">
    <property type="entry name" value="Glyco_hydro_31_C"/>
</dbReference>
<evidence type="ECO:0000256" key="6">
    <source>
        <dbReference type="RuleBase" id="RU361185"/>
    </source>
</evidence>
<dbReference type="InterPro" id="IPR017853">
    <property type="entry name" value="GH"/>
</dbReference>